<organism evidence="2 3">
    <name type="scientific">Streptomyces lacrimifluminis</name>
    <dbReference type="NCBI Taxonomy" id="1500077"/>
    <lineage>
        <taxon>Bacteria</taxon>
        <taxon>Bacillati</taxon>
        <taxon>Actinomycetota</taxon>
        <taxon>Actinomycetes</taxon>
        <taxon>Kitasatosporales</taxon>
        <taxon>Streptomycetaceae</taxon>
        <taxon>Streptomyces</taxon>
    </lineage>
</organism>
<evidence type="ECO:0000313" key="3">
    <source>
        <dbReference type="Proteomes" id="UP000625682"/>
    </source>
</evidence>
<gene>
    <name evidence="2" type="ORF">GCM10012282_34010</name>
</gene>
<accession>A0A917NW42</accession>
<feature type="region of interest" description="Disordered" evidence="1">
    <location>
        <begin position="1"/>
        <end position="29"/>
    </location>
</feature>
<dbReference type="RefSeq" id="WP_189148178.1">
    <property type="nucleotide sequence ID" value="NZ_BAABER010000020.1"/>
</dbReference>
<dbReference type="AlphaFoldDB" id="A0A917NW42"/>
<dbReference type="Proteomes" id="UP000625682">
    <property type="component" value="Unassembled WGS sequence"/>
</dbReference>
<evidence type="ECO:0000256" key="1">
    <source>
        <dbReference type="SAM" id="MobiDB-lite"/>
    </source>
</evidence>
<reference evidence="2" key="2">
    <citation type="submission" date="2020-09" db="EMBL/GenBank/DDBJ databases">
        <authorList>
            <person name="Sun Q."/>
            <person name="Zhou Y."/>
        </authorList>
    </citation>
    <scope>NUCLEOTIDE SEQUENCE</scope>
    <source>
        <strain evidence="2">CGMCC 4.7272</strain>
    </source>
</reference>
<reference evidence="2" key="1">
    <citation type="journal article" date="2014" name="Int. J. Syst. Evol. Microbiol.">
        <title>Complete genome sequence of Corynebacterium casei LMG S-19264T (=DSM 44701T), isolated from a smear-ripened cheese.</title>
        <authorList>
            <consortium name="US DOE Joint Genome Institute (JGI-PGF)"/>
            <person name="Walter F."/>
            <person name="Albersmeier A."/>
            <person name="Kalinowski J."/>
            <person name="Ruckert C."/>
        </authorList>
    </citation>
    <scope>NUCLEOTIDE SEQUENCE</scope>
    <source>
        <strain evidence="2">CGMCC 4.7272</strain>
    </source>
</reference>
<protein>
    <submittedName>
        <fullName evidence="2">Uncharacterized protein</fullName>
    </submittedName>
</protein>
<sequence length="106" mass="11930">MNNKQPVPVPRRESEASQFLQPKPDQESRPIVVFEVPPKKKDHISLGDFTDDEPPIGFSIEIAPDLNPKDVDAQITKLSAEYDEYELVLHVANHSGKTVNVEVQQL</sequence>
<keyword evidence="3" id="KW-1185">Reference proteome</keyword>
<dbReference type="EMBL" id="BMMU01000009">
    <property type="protein sequence ID" value="GGJ34445.1"/>
    <property type="molecule type" value="Genomic_DNA"/>
</dbReference>
<proteinExistence type="predicted"/>
<comment type="caution">
    <text evidence="2">The sequence shown here is derived from an EMBL/GenBank/DDBJ whole genome shotgun (WGS) entry which is preliminary data.</text>
</comment>
<evidence type="ECO:0000313" key="2">
    <source>
        <dbReference type="EMBL" id="GGJ34445.1"/>
    </source>
</evidence>
<name>A0A917NW42_9ACTN</name>